<protein>
    <submittedName>
        <fullName evidence="5">Uncharacterized protein</fullName>
    </submittedName>
</protein>
<evidence type="ECO:0000313" key="5">
    <source>
        <dbReference type="EMBL" id="AFA74640.1"/>
    </source>
</evidence>
<evidence type="ECO:0000259" key="3">
    <source>
        <dbReference type="Pfam" id="PF15644"/>
    </source>
</evidence>
<evidence type="ECO:0000256" key="1">
    <source>
        <dbReference type="SAM" id="MobiDB-lite"/>
    </source>
</evidence>
<evidence type="ECO:0000256" key="2">
    <source>
        <dbReference type="SAM" id="Phobius"/>
    </source>
</evidence>
<dbReference type="eggNOG" id="COG3170">
    <property type="taxonomic scope" value="Bacteria"/>
</dbReference>
<gene>
    <name evidence="5" type="ordered locus">GPOL_c36280</name>
</gene>
<keyword evidence="6" id="KW-1185">Reference proteome</keyword>
<dbReference type="Pfam" id="PF25547">
    <property type="entry name" value="WXG100_2"/>
    <property type="match status" value="1"/>
</dbReference>
<dbReference type="HOGENOM" id="CLU_287115_0_0_11"/>
<feature type="domain" description="Tox-PL" evidence="3">
    <location>
        <begin position="691"/>
        <end position="754"/>
    </location>
</feature>
<dbReference type="GeneID" id="90160645"/>
<proteinExistence type="predicted"/>
<feature type="region of interest" description="Disordered" evidence="1">
    <location>
        <begin position="327"/>
        <end position="655"/>
    </location>
</feature>
<dbReference type="RefSeq" id="WP_014361003.1">
    <property type="nucleotide sequence ID" value="NC_016906.1"/>
</dbReference>
<accession>H6N1X0</accession>
<keyword evidence="2" id="KW-1133">Transmembrane helix</keyword>
<dbReference type="Proteomes" id="UP000009154">
    <property type="component" value="Chromosome"/>
</dbReference>
<dbReference type="InterPro" id="IPR057746">
    <property type="entry name" value="CpnT-like_N"/>
</dbReference>
<evidence type="ECO:0000259" key="4">
    <source>
        <dbReference type="Pfam" id="PF25547"/>
    </source>
</evidence>
<dbReference type="InterPro" id="IPR028908">
    <property type="entry name" value="Tox-PL_dom"/>
</dbReference>
<dbReference type="EMBL" id="CP003119">
    <property type="protein sequence ID" value="AFA74640.1"/>
    <property type="molecule type" value="Genomic_DNA"/>
</dbReference>
<feature type="compositionally biased region" description="Pro residues" evidence="1">
    <location>
        <begin position="522"/>
        <end position="533"/>
    </location>
</feature>
<reference evidence="5 6" key="1">
    <citation type="journal article" date="2012" name="Appl. Environ. Microbiol.">
        <title>Involvement of two latex-clearing proteins during rubber degradation and insights into the subsequent degradation pathway revealed by the genome sequence of Gordonia polyisoprenivorans strain VH2.</title>
        <authorList>
            <person name="Hiessl S."/>
            <person name="Schuldes J."/>
            <person name="Thurmer A."/>
            <person name="Halbsguth T."/>
            <person name="Broker D."/>
            <person name="Angelov A."/>
            <person name="Liebl W."/>
            <person name="Daniel R."/>
            <person name="Steinbuchel A."/>
        </authorList>
    </citation>
    <scope>NUCLEOTIDE SEQUENCE [LARGE SCALE GENOMIC DNA]</scope>
    <source>
        <strain evidence="6">DSM 44266 / VH2</strain>
    </source>
</reference>
<sequence length="1074" mass="110526">MTIGLPGWLTWLGDKMGEKFPDGDEDALRRLAQQFREVADGLESESLSSTRAAISTALDNIEGRTREAMETEYSSLTSGDASIQTLVSQVRSLADGLENMGTEVQFTKEMYIANLIVLAATIVTLMATAWLNWSAPAEVAVAITATRAVITRLVLETLGRIVSEQVARVIADMAFNMVVGAALNTAISSGMDLAVQGIQNLQGTRHGIDWGRVGADAESAAITGVLAGGVGAGLGRIAPNVDGVVRNYAQGVVANTAGMVGAQEITTGHVDLGSAVQAGMVFGGVDALGRSLHANTPDTAGEQPNSGLAEGELSPDLMAELHRGGASVDTAGDTAGAHPESGTSATGPESHEAGDSTARGVQESTGGTDSGGRATESAPHPLSDAGAGDRGAASGASAAGPAVASTASSASGSGTATAGDARSAGVAPRTDASPRPSASLTSGADGARSGGGAGTPVARIADSPVTPVTRSQPTPTPTHVGGDEPAPGPSDPRAANTPTADELGGPSGTSAEPDDRAGSAGTPPPATPAPDAPPGRAHSTETAADSERSGGTSRDTAQVSKDPARQPESGKKAPEPRTQEPRPSGVPEELGRPQASDIDGGRPSRSAGEPVATAKGDGGNPQAGSDVTDRGLVGGGVAPDGHTAAHDAYEPESGAETCAADVLDYLSETTGHEFVLPNEPTAEGIAARDLFEAIGSEALPDSYAGIHDTLLDLGDGAQALIASRWAGDAEGLGGHAYVAVNDGGAVHLVDPVTGARSGWPPHWGEENVGIVVAGYFHPDGTAVHPLFGEAGLHAALEVGEVGAGPRSRWIDPGRGEPVSVIERRDLGVGVDGTPVRERIFDEWTARIEPKLDPDGLGTEHADYREVARHERELEYPVGAHPVYPENRVIETVTGVGGNELTLTTAFGENGLQVPVGGKVVIGEVFDRVDRPGAEEAAQRWAARGQGVQKEVFDTDQGGHVFGFRFVLAQGLRNMFAQDGHFNMTPYRVMENEWSDFARYGARVEVEIKLKAPVVGERPETVTVGGDVYSARSNVLLEEVDLKHEFGNDSSQRYKRRYYKKQILALVAEAEAGER</sequence>
<dbReference type="STRING" id="1112204.GPOL_c36280"/>
<keyword evidence="2" id="KW-0472">Membrane</keyword>
<dbReference type="KEGG" id="gpo:GPOL_c36280"/>
<feature type="compositionally biased region" description="Basic and acidic residues" evidence="1">
    <location>
        <begin position="562"/>
        <end position="580"/>
    </location>
</feature>
<evidence type="ECO:0000313" key="6">
    <source>
        <dbReference type="Proteomes" id="UP000009154"/>
    </source>
</evidence>
<feature type="transmembrane region" description="Helical" evidence="2">
    <location>
        <begin position="111"/>
        <end position="133"/>
    </location>
</feature>
<name>H6N1X0_GORPV</name>
<dbReference type="Pfam" id="PF15644">
    <property type="entry name" value="Gln_amidase"/>
    <property type="match status" value="1"/>
</dbReference>
<organism evidence="5 6">
    <name type="scientific">Gordonia polyisoprenivorans (strain DSM 44266 / VH2)</name>
    <dbReference type="NCBI Taxonomy" id="1112204"/>
    <lineage>
        <taxon>Bacteria</taxon>
        <taxon>Bacillati</taxon>
        <taxon>Actinomycetota</taxon>
        <taxon>Actinomycetes</taxon>
        <taxon>Mycobacteriales</taxon>
        <taxon>Gordoniaceae</taxon>
        <taxon>Gordonia</taxon>
    </lineage>
</organism>
<keyword evidence="2" id="KW-0812">Transmembrane</keyword>
<feature type="domain" description="Outer membrane channel protein CpnT-like N-terminal" evidence="4">
    <location>
        <begin position="11"/>
        <end position="148"/>
    </location>
</feature>
<feature type="compositionally biased region" description="Polar residues" evidence="1">
    <location>
        <begin position="549"/>
        <end position="559"/>
    </location>
</feature>
<feature type="compositionally biased region" description="Low complexity" evidence="1">
    <location>
        <begin position="383"/>
        <end position="425"/>
    </location>
</feature>
<dbReference type="AlphaFoldDB" id="H6N1X0"/>